<feature type="region of interest" description="Disordered" evidence="1">
    <location>
        <begin position="1"/>
        <end position="20"/>
    </location>
</feature>
<dbReference type="Proteomes" id="UP000322234">
    <property type="component" value="Unassembled WGS sequence"/>
</dbReference>
<organism evidence="2 3">
    <name type="scientific">Bos mutus</name>
    <name type="common">wild yak</name>
    <dbReference type="NCBI Taxonomy" id="72004"/>
    <lineage>
        <taxon>Eukaryota</taxon>
        <taxon>Metazoa</taxon>
        <taxon>Chordata</taxon>
        <taxon>Craniata</taxon>
        <taxon>Vertebrata</taxon>
        <taxon>Euteleostomi</taxon>
        <taxon>Mammalia</taxon>
        <taxon>Eutheria</taxon>
        <taxon>Laurasiatheria</taxon>
        <taxon>Artiodactyla</taxon>
        <taxon>Ruminantia</taxon>
        <taxon>Pecora</taxon>
        <taxon>Bovidae</taxon>
        <taxon>Bovinae</taxon>
        <taxon>Bos</taxon>
    </lineage>
</organism>
<feature type="region of interest" description="Disordered" evidence="1">
    <location>
        <begin position="51"/>
        <end position="102"/>
    </location>
</feature>
<protein>
    <submittedName>
        <fullName evidence="2">Uncharacterized protein</fullName>
    </submittedName>
</protein>
<proteinExistence type="predicted"/>
<name>A0A6B0RR92_9CETA</name>
<gene>
    <name evidence="2" type="ORF">E5288_WYG005683</name>
</gene>
<evidence type="ECO:0000313" key="2">
    <source>
        <dbReference type="EMBL" id="MXQ92578.1"/>
    </source>
</evidence>
<accession>A0A6B0RR92</accession>
<reference evidence="2" key="1">
    <citation type="submission" date="2019-10" db="EMBL/GenBank/DDBJ databases">
        <title>The sequence and de novo assembly of the wild yak genome.</title>
        <authorList>
            <person name="Liu Y."/>
        </authorList>
    </citation>
    <scope>NUCLEOTIDE SEQUENCE [LARGE SCALE GENOMIC DNA]</scope>
    <source>
        <strain evidence="2">WY2019</strain>
    </source>
</reference>
<dbReference type="EMBL" id="VBQZ03000084">
    <property type="protein sequence ID" value="MXQ92578.1"/>
    <property type="molecule type" value="Genomic_DNA"/>
</dbReference>
<dbReference type="AlphaFoldDB" id="A0A6B0RR92"/>
<keyword evidence="3" id="KW-1185">Reference proteome</keyword>
<feature type="compositionally biased region" description="Basic residues" evidence="1">
    <location>
        <begin position="73"/>
        <end position="82"/>
    </location>
</feature>
<comment type="caution">
    <text evidence="2">The sequence shown here is derived from an EMBL/GenBank/DDBJ whole genome shotgun (WGS) entry which is preliminary data.</text>
</comment>
<feature type="compositionally biased region" description="Basic and acidic residues" evidence="1">
    <location>
        <begin position="52"/>
        <end position="72"/>
    </location>
</feature>
<sequence>MKRLMRQSHHFDRPGVPCGALARDLPYREEQVGSADSRASDIIPTVSVSIRESGKKDVQDAERSQLKSERIGLPRKKLRKHSLGPGVSGSLDKPSKNSVFAF</sequence>
<evidence type="ECO:0000256" key="1">
    <source>
        <dbReference type="SAM" id="MobiDB-lite"/>
    </source>
</evidence>
<evidence type="ECO:0000313" key="3">
    <source>
        <dbReference type="Proteomes" id="UP000322234"/>
    </source>
</evidence>